<accession>A0ABW2PFQ0</accession>
<dbReference type="Proteomes" id="UP001596496">
    <property type="component" value="Unassembled WGS sequence"/>
</dbReference>
<evidence type="ECO:0000256" key="1">
    <source>
        <dbReference type="ARBA" id="ARBA00022527"/>
    </source>
</evidence>
<protein>
    <submittedName>
        <fullName evidence="3">ATP-binding protein</fullName>
    </submittedName>
</protein>
<evidence type="ECO:0000313" key="3">
    <source>
        <dbReference type="EMBL" id="MFC7387292.1"/>
    </source>
</evidence>
<evidence type="ECO:0000313" key="4">
    <source>
        <dbReference type="Proteomes" id="UP001596496"/>
    </source>
</evidence>
<organism evidence="3 4">
    <name type="scientific">Sphaerisporangium rhizosphaerae</name>
    <dbReference type="NCBI Taxonomy" id="2269375"/>
    <lineage>
        <taxon>Bacteria</taxon>
        <taxon>Bacillati</taxon>
        <taxon>Actinomycetota</taxon>
        <taxon>Actinomycetes</taxon>
        <taxon>Streptosporangiales</taxon>
        <taxon>Streptosporangiaceae</taxon>
        <taxon>Sphaerisporangium</taxon>
    </lineage>
</organism>
<dbReference type="CDD" id="cd16936">
    <property type="entry name" value="HATPase_RsbW-like"/>
    <property type="match status" value="1"/>
</dbReference>
<keyword evidence="3" id="KW-0067">ATP-binding</keyword>
<dbReference type="EMBL" id="JBHTCG010000036">
    <property type="protein sequence ID" value="MFC7387292.1"/>
    <property type="molecule type" value="Genomic_DNA"/>
</dbReference>
<proteinExistence type="predicted"/>
<sequence>MPRIETATFPATGMSVAEARRWLGKILDGHLRRDDAVLLLSEAATNSLVHTGSTAIRVAVTIEENGDVRVEVADEGGTTIPSLPAHHDDALNSSGRGVRLIQALSTRWGFTEDHPRHVLWFVLADHHPAT</sequence>
<name>A0ABW2PFQ0_9ACTN</name>
<dbReference type="RefSeq" id="WP_380830959.1">
    <property type="nucleotide sequence ID" value="NZ_JBHTCG010000036.1"/>
</dbReference>
<dbReference type="PANTHER" id="PTHR35526">
    <property type="entry name" value="ANTI-SIGMA-F FACTOR RSBW-RELATED"/>
    <property type="match status" value="1"/>
</dbReference>
<feature type="domain" description="Histidine kinase/HSP90-like ATPase" evidence="2">
    <location>
        <begin position="10"/>
        <end position="114"/>
    </location>
</feature>
<gene>
    <name evidence="3" type="ORF">ACFQSB_34155</name>
</gene>
<keyword evidence="3" id="KW-0547">Nucleotide-binding</keyword>
<dbReference type="Gene3D" id="3.30.565.10">
    <property type="entry name" value="Histidine kinase-like ATPase, C-terminal domain"/>
    <property type="match status" value="1"/>
</dbReference>
<dbReference type="InterPro" id="IPR036890">
    <property type="entry name" value="HATPase_C_sf"/>
</dbReference>
<comment type="caution">
    <text evidence="3">The sequence shown here is derived from an EMBL/GenBank/DDBJ whole genome shotgun (WGS) entry which is preliminary data.</text>
</comment>
<dbReference type="InterPro" id="IPR003594">
    <property type="entry name" value="HATPase_dom"/>
</dbReference>
<keyword evidence="1" id="KW-0723">Serine/threonine-protein kinase</keyword>
<dbReference type="InterPro" id="IPR050267">
    <property type="entry name" value="Anti-sigma-factor_SerPK"/>
</dbReference>
<keyword evidence="1" id="KW-0418">Kinase</keyword>
<keyword evidence="1" id="KW-0808">Transferase</keyword>
<dbReference type="GO" id="GO:0005524">
    <property type="term" value="F:ATP binding"/>
    <property type="evidence" value="ECO:0007669"/>
    <property type="project" value="UniProtKB-KW"/>
</dbReference>
<dbReference type="Pfam" id="PF13581">
    <property type="entry name" value="HATPase_c_2"/>
    <property type="match status" value="1"/>
</dbReference>
<dbReference type="PANTHER" id="PTHR35526:SF3">
    <property type="entry name" value="ANTI-SIGMA-F FACTOR RSBW"/>
    <property type="match status" value="1"/>
</dbReference>
<keyword evidence="4" id="KW-1185">Reference proteome</keyword>
<dbReference type="SUPFAM" id="SSF55874">
    <property type="entry name" value="ATPase domain of HSP90 chaperone/DNA topoisomerase II/histidine kinase"/>
    <property type="match status" value="1"/>
</dbReference>
<reference evidence="4" key="1">
    <citation type="journal article" date="2019" name="Int. J. Syst. Evol. Microbiol.">
        <title>The Global Catalogue of Microorganisms (GCM) 10K type strain sequencing project: providing services to taxonomists for standard genome sequencing and annotation.</title>
        <authorList>
            <consortium name="The Broad Institute Genomics Platform"/>
            <consortium name="The Broad Institute Genome Sequencing Center for Infectious Disease"/>
            <person name="Wu L."/>
            <person name="Ma J."/>
        </authorList>
    </citation>
    <scope>NUCLEOTIDE SEQUENCE [LARGE SCALE GENOMIC DNA]</scope>
    <source>
        <strain evidence="4">CECT 7649</strain>
    </source>
</reference>
<evidence type="ECO:0000259" key="2">
    <source>
        <dbReference type="Pfam" id="PF13581"/>
    </source>
</evidence>